<evidence type="ECO:0000313" key="2">
    <source>
        <dbReference type="EMBL" id="MBA0568468.1"/>
    </source>
</evidence>
<keyword evidence="3" id="KW-1185">Reference proteome</keyword>
<dbReference type="Proteomes" id="UP000593572">
    <property type="component" value="Unassembled WGS sequence"/>
</dbReference>
<name>A0A7J8MUS6_9ROSI</name>
<evidence type="ECO:0000256" key="1">
    <source>
        <dbReference type="SAM" id="MobiDB-lite"/>
    </source>
</evidence>
<feature type="region of interest" description="Disordered" evidence="1">
    <location>
        <begin position="1"/>
        <end position="33"/>
    </location>
</feature>
<organism evidence="2 3">
    <name type="scientific">Gossypium lobatum</name>
    <dbReference type="NCBI Taxonomy" id="34289"/>
    <lineage>
        <taxon>Eukaryota</taxon>
        <taxon>Viridiplantae</taxon>
        <taxon>Streptophyta</taxon>
        <taxon>Embryophyta</taxon>
        <taxon>Tracheophyta</taxon>
        <taxon>Spermatophyta</taxon>
        <taxon>Magnoliopsida</taxon>
        <taxon>eudicotyledons</taxon>
        <taxon>Gunneridae</taxon>
        <taxon>Pentapetalae</taxon>
        <taxon>rosids</taxon>
        <taxon>malvids</taxon>
        <taxon>Malvales</taxon>
        <taxon>Malvaceae</taxon>
        <taxon>Malvoideae</taxon>
        <taxon>Gossypium</taxon>
    </lineage>
</organism>
<dbReference type="EMBL" id="JABEZX010000010">
    <property type="protein sequence ID" value="MBA0568468.1"/>
    <property type="molecule type" value="Genomic_DNA"/>
</dbReference>
<accession>A0A7J8MUS6</accession>
<gene>
    <name evidence="2" type="ORF">Golob_005964</name>
</gene>
<evidence type="ECO:0000313" key="3">
    <source>
        <dbReference type="Proteomes" id="UP000593572"/>
    </source>
</evidence>
<proteinExistence type="predicted"/>
<reference evidence="2 3" key="1">
    <citation type="journal article" date="2019" name="Genome Biol. Evol.">
        <title>Insights into the evolution of the New World diploid cottons (Gossypium, subgenus Houzingenia) based on genome sequencing.</title>
        <authorList>
            <person name="Grover C.E."/>
            <person name="Arick M.A. 2nd"/>
            <person name="Thrash A."/>
            <person name="Conover J.L."/>
            <person name="Sanders W.S."/>
            <person name="Peterson D.G."/>
            <person name="Frelichowski J.E."/>
            <person name="Scheffler J.A."/>
            <person name="Scheffler B.E."/>
            <person name="Wendel J.F."/>
        </authorList>
    </citation>
    <scope>NUCLEOTIDE SEQUENCE [LARGE SCALE GENOMIC DNA]</scope>
    <source>
        <strain evidence="2">157</strain>
        <tissue evidence="2">Leaf</tissue>
    </source>
</reference>
<comment type="caution">
    <text evidence="2">The sequence shown here is derived from an EMBL/GenBank/DDBJ whole genome shotgun (WGS) entry which is preliminary data.</text>
</comment>
<dbReference type="AlphaFoldDB" id="A0A7J8MUS6"/>
<protein>
    <submittedName>
        <fullName evidence="2">Uncharacterized protein</fullName>
    </submittedName>
</protein>
<sequence length="33" mass="3889">MLKEVVDQNEPMETRGRVRKVSRSRDMLTALEN</sequence>
<feature type="compositionally biased region" description="Basic and acidic residues" evidence="1">
    <location>
        <begin position="1"/>
        <end position="16"/>
    </location>
</feature>